<evidence type="ECO:0000256" key="6">
    <source>
        <dbReference type="PROSITE-ProRule" id="PRU00169"/>
    </source>
</evidence>
<dbReference type="Gene3D" id="1.10.10.10">
    <property type="entry name" value="Winged helix-like DNA-binding domain superfamily/Winged helix DNA-binding domain"/>
    <property type="match status" value="1"/>
</dbReference>
<dbReference type="CDD" id="cd00383">
    <property type="entry name" value="trans_reg_C"/>
    <property type="match status" value="1"/>
</dbReference>
<dbReference type="SUPFAM" id="SSF52172">
    <property type="entry name" value="CheY-like"/>
    <property type="match status" value="1"/>
</dbReference>
<name>A0A127P6I8_9BURK</name>
<dbReference type="AlphaFoldDB" id="A0A127P6I8"/>
<evidence type="ECO:0000256" key="2">
    <source>
        <dbReference type="ARBA" id="ARBA00023012"/>
    </source>
</evidence>
<evidence type="ECO:0000259" key="8">
    <source>
        <dbReference type="PROSITE" id="PS50110"/>
    </source>
</evidence>
<feature type="domain" description="Response regulatory" evidence="8">
    <location>
        <begin position="8"/>
        <end position="121"/>
    </location>
</feature>
<gene>
    <name evidence="10" type="ORF">CFter6_0555</name>
</gene>
<dbReference type="SMART" id="SM00448">
    <property type="entry name" value="REC"/>
    <property type="match status" value="1"/>
</dbReference>
<accession>A0A127P6I8</accession>
<evidence type="ECO:0000313" key="11">
    <source>
        <dbReference type="Proteomes" id="UP000072421"/>
    </source>
</evidence>
<dbReference type="Pfam" id="PF00486">
    <property type="entry name" value="Trans_reg_C"/>
    <property type="match status" value="1"/>
</dbReference>
<dbReference type="FunFam" id="3.40.50.2300:FF:000001">
    <property type="entry name" value="DNA-binding response regulator PhoB"/>
    <property type="match status" value="1"/>
</dbReference>
<dbReference type="PANTHER" id="PTHR48111">
    <property type="entry name" value="REGULATOR OF RPOS"/>
    <property type="match status" value="1"/>
</dbReference>
<dbReference type="Gene3D" id="6.10.250.690">
    <property type="match status" value="1"/>
</dbReference>
<sequence length="227" mass="25727">MKTMHQGHILIVEDEPRLAAILSEYLIAAGYTSHWVAEGMAALPAFHAELPDLVLLDLMLPGRDGIDICRELRHDGQVPVIIVTARVEEIDRLLGMEIGADDYICKPFSPREVVARVTAVLRRHRYIPSPKNVEILIIDPLACRASVNGRLLALTPVEFRLLSLLHNADGRLLSRNQLLDRLYDDRRIVTDRTIDSHVRNLRRKLVDVGGNEDWVKSIYGIGYRMEL</sequence>
<protein>
    <submittedName>
        <fullName evidence="10">Transcriptional regulatory, C terminal family protein</fullName>
    </submittedName>
</protein>
<dbReference type="EMBL" id="CP013232">
    <property type="protein sequence ID" value="AMO93284.1"/>
    <property type="molecule type" value="Genomic_DNA"/>
</dbReference>
<evidence type="ECO:0000313" key="10">
    <source>
        <dbReference type="EMBL" id="AMO93284.1"/>
    </source>
</evidence>
<feature type="modified residue" description="4-aspartylphosphate" evidence="6">
    <location>
        <position position="57"/>
    </location>
</feature>
<keyword evidence="2" id="KW-0902">Two-component regulatory system</keyword>
<organism evidence="10">
    <name type="scientific">Collimonas fungivorans</name>
    <dbReference type="NCBI Taxonomy" id="158899"/>
    <lineage>
        <taxon>Bacteria</taxon>
        <taxon>Pseudomonadati</taxon>
        <taxon>Pseudomonadota</taxon>
        <taxon>Betaproteobacteria</taxon>
        <taxon>Burkholderiales</taxon>
        <taxon>Oxalobacteraceae</taxon>
        <taxon>Collimonas</taxon>
    </lineage>
</organism>
<dbReference type="GO" id="GO:0000156">
    <property type="term" value="F:phosphorelay response regulator activity"/>
    <property type="evidence" value="ECO:0007669"/>
    <property type="project" value="TreeGrafter"/>
</dbReference>
<dbReference type="SUPFAM" id="SSF46894">
    <property type="entry name" value="C-terminal effector domain of the bipartite response regulators"/>
    <property type="match status" value="1"/>
</dbReference>
<dbReference type="PROSITE" id="PS50110">
    <property type="entry name" value="RESPONSE_REGULATORY"/>
    <property type="match status" value="1"/>
</dbReference>
<evidence type="ECO:0000256" key="5">
    <source>
        <dbReference type="ARBA" id="ARBA00023163"/>
    </source>
</evidence>
<dbReference type="GO" id="GO:0006355">
    <property type="term" value="P:regulation of DNA-templated transcription"/>
    <property type="evidence" value="ECO:0007669"/>
    <property type="project" value="InterPro"/>
</dbReference>
<dbReference type="InterPro" id="IPR036388">
    <property type="entry name" value="WH-like_DNA-bd_sf"/>
</dbReference>
<dbReference type="GO" id="GO:0000976">
    <property type="term" value="F:transcription cis-regulatory region binding"/>
    <property type="evidence" value="ECO:0007669"/>
    <property type="project" value="TreeGrafter"/>
</dbReference>
<dbReference type="InterPro" id="IPR016032">
    <property type="entry name" value="Sig_transdc_resp-reg_C-effctor"/>
</dbReference>
<dbReference type="PATRIC" id="fig|158899.10.peg.575"/>
<evidence type="ECO:0000256" key="7">
    <source>
        <dbReference type="PROSITE-ProRule" id="PRU01091"/>
    </source>
</evidence>
<dbReference type="PANTHER" id="PTHR48111:SF59">
    <property type="entry name" value="TRANSCRIPTIONAL REGULATORY PROTEIN BAER"/>
    <property type="match status" value="1"/>
</dbReference>
<dbReference type="GO" id="GO:0005829">
    <property type="term" value="C:cytosol"/>
    <property type="evidence" value="ECO:0007669"/>
    <property type="project" value="TreeGrafter"/>
</dbReference>
<dbReference type="PROSITE" id="PS51755">
    <property type="entry name" value="OMPR_PHOB"/>
    <property type="match status" value="1"/>
</dbReference>
<dbReference type="Pfam" id="PF00072">
    <property type="entry name" value="Response_reg"/>
    <property type="match status" value="1"/>
</dbReference>
<dbReference type="Gene3D" id="3.40.50.2300">
    <property type="match status" value="1"/>
</dbReference>
<dbReference type="RefSeq" id="WP_061538633.1">
    <property type="nucleotide sequence ID" value="NZ_CP013232.1"/>
</dbReference>
<feature type="domain" description="OmpR/PhoB-type" evidence="9">
    <location>
        <begin position="128"/>
        <end position="227"/>
    </location>
</feature>
<evidence type="ECO:0000256" key="1">
    <source>
        <dbReference type="ARBA" id="ARBA00022553"/>
    </source>
</evidence>
<keyword evidence="3" id="KW-0805">Transcription regulation</keyword>
<dbReference type="GO" id="GO:0032993">
    <property type="term" value="C:protein-DNA complex"/>
    <property type="evidence" value="ECO:0007669"/>
    <property type="project" value="TreeGrafter"/>
</dbReference>
<dbReference type="InterPro" id="IPR001789">
    <property type="entry name" value="Sig_transdc_resp-reg_receiver"/>
</dbReference>
<evidence type="ECO:0000256" key="3">
    <source>
        <dbReference type="ARBA" id="ARBA00023015"/>
    </source>
</evidence>
<dbReference type="InterPro" id="IPR001867">
    <property type="entry name" value="OmpR/PhoB-type_DNA-bd"/>
</dbReference>
<reference evidence="10 11" key="1">
    <citation type="submission" date="2015-11" db="EMBL/GenBank/DDBJ databases">
        <title>Exploring the genomic traits of fungus-feeding bacterial genus Collimonas.</title>
        <authorList>
            <person name="Song C."/>
            <person name="Schmidt R."/>
            <person name="de Jager V."/>
            <person name="Krzyzanowska D."/>
            <person name="Jongedijk E."/>
            <person name="Cankar K."/>
            <person name="Beekwilder J."/>
            <person name="van Veen A."/>
            <person name="de Boer W."/>
            <person name="van Veen J.A."/>
            <person name="Garbeva P."/>
        </authorList>
    </citation>
    <scope>NUCLEOTIDE SEQUENCE [LARGE SCALE GENOMIC DNA]</scope>
    <source>
        <strain evidence="10 11">Ter6</strain>
    </source>
</reference>
<keyword evidence="1 6" id="KW-0597">Phosphoprotein</keyword>
<dbReference type="SMART" id="SM00862">
    <property type="entry name" value="Trans_reg_C"/>
    <property type="match status" value="1"/>
</dbReference>
<keyword evidence="5" id="KW-0804">Transcription</keyword>
<dbReference type="OrthoDB" id="9802426at2"/>
<keyword evidence="4 7" id="KW-0238">DNA-binding</keyword>
<dbReference type="Proteomes" id="UP000072421">
    <property type="component" value="Chromosome"/>
</dbReference>
<evidence type="ECO:0000259" key="9">
    <source>
        <dbReference type="PROSITE" id="PS51755"/>
    </source>
</evidence>
<evidence type="ECO:0000256" key="4">
    <source>
        <dbReference type="ARBA" id="ARBA00023125"/>
    </source>
</evidence>
<proteinExistence type="predicted"/>
<dbReference type="InterPro" id="IPR039420">
    <property type="entry name" value="WalR-like"/>
</dbReference>
<feature type="DNA-binding region" description="OmpR/PhoB-type" evidence="7">
    <location>
        <begin position="128"/>
        <end position="227"/>
    </location>
</feature>
<dbReference type="InterPro" id="IPR011006">
    <property type="entry name" value="CheY-like_superfamily"/>
</dbReference>